<dbReference type="InterPro" id="IPR000209">
    <property type="entry name" value="Peptidase_S8/S53_dom"/>
</dbReference>
<evidence type="ECO:0000313" key="7">
    <source>
        <dbReference type="Proteomes" id="UP000050509"/>
    </source>
</evidence>
<evidence type="ECO:0000256" key="4">
    <source>
        <dbReference type="ARBA" id="ARBA00022825"/>
    </source>
</evidence>
<dbReference type="GO" id="GO:0004252">
    <property type="term" value="F:serine-type endopeptidase activity"/>
    <property type="evidence" value="ECO:0007669"/>
    <property type="project" value="InterPro"/>
</dbReference>
<keyword evidence="2" id="KW-0645">Protease</keyword>
<keyword evidence="4" id="KW-0720">Serine protease</keyword>
<protein>
    <recommendedName>
        <fullName evidence="5">Peptidase S8/S53 domain-containing protein</fullName>
    </recommendedName>
</protein>
<keyword evidence="7" id="KW-1185">Reference proteome</keyword>
<dbReference type="PANTHER" id="PTHR43806">
    <property type="entry name" value="PEPTIDASE S8"/>
    <property type="match status" value="1"/>
</dbReference>
<evidence type="ECO:0000256" key="3">
    <source>
        <dbReference type="ARBA" id="ARBA00022801"/>
    </source>
</evidence>
<dbReference type="Proteomes" id="UP000050509">
    <property type="component" value="Unassembled WGS sequence"/>
</dbReference>
<dbReference type="PANTHER" id="PTHR43806:SF11">
    <property type="entry name" value="CEREVISIN-RELATED"/>
    <property type="match status" value="1"/>
</dbReference>
<evidence type="ECO:0000259" key="5">
    <source>
        <dbReference type="Pfam" id="PF00082"/>
    </source>
</evidence>
<dbReference type="CDD" id="cd00306">
    <property type="entry name" value="Peptidases_S8_S53"/>
    <property type="match status" value="1"/>
</dbReference>
<evidence type="ECO:0000256" key="2">
    <source>
        <dbReference type="ARBA" id="ARBA00022670"/>
    </source>
</evidence>
<accession>A0A0P9DE33</accession>
<dbReference type="GO" id="GO:0006508">
    <property type="term" value="P:proteolysis"/>
    <property type="evidence" value="ECO:0007669"/>
    <property type="project" value="UniProtKB-KW"/>
</dbReference>
<dbReference type="InterPro" id="IPR036852">
    <property type="entry name" value="Peptidase_S8/S53_dom_sf"/>
</dbReference>
<dbReference type="PROSITE" id="PS00138">
    <property type="entry name" value="SUBTILASE_SER"/>
    <property type="match status" value="1"/>
</dbReference>
<organism evidence="6 7">
    <name type="scientific">Kouleothrix aurantiaca</name>
    <dbReference type="NCBI Taxonomy" id="186479"/>
    <lineage>
        <taxon>Bacteria</taxon>
        <taxon>Bacillati</taxon>
        <taxon>Chloroflexota</taxon>
        <taxon>Chloroflexia</taxon>
        <taxon>Chloroflexales</taxon>
        <taxon>Roseiflexineae</taxon>
        <taxon>Roseiflexaceae</taxon>
        <taxon>Kouleothrix</taxon>
    </lineage>
</organism>
<reference evidence="6 7" key="1">
    <citation type="submission" date="2015-09" db="EMBL/GenBank/DDBJ databases">
        <title>Draft genome sequence of Kouleothrix aurantiaca JCM 19913.</title>
        <authorList>
            <person name="Hemp J."/>
        </authorList>
    </citation>
    <scope>NUCLEOTIDE SEQUENCE [LARGE SCALE GENOMIC DNA]</scope>
    <source>
        <strain evidence="6 7">COM-B</strain>
    </source>
</reference>
<sequence>MQNQQGRAHSRRRKDYFQPGIIRLLVEHPAEISIGQVLEELQKFSFLNETLGQAQLDREQAVSFTHSQNSTRFPENRRPRRDAFTVLPYVLPQLTQYNGRDARELIRRINALNQNILALPDDGAVLLRIASPNWFSVPTPENTGGGGPGSRPIPASVASEFAGSAIDAPGAPYTFTMTALPDFKPRDATRKVDVAMFDTAYCIETLQKAYTDHATAHPIIRSLLEPNGSGGFTNLTVHLAPEIGVKLLAPDEVRVRRHDYNMNDHGLFVSGIIHSIAPKAQLHLYQVLNDYGLGTTQGIALAIKHLAQQREDATERRPLVVNCSFMLVMPLPGQYKNNGDANDQLVSFEVFQKNEEQITPDDLYLLDQFCLDLDWAFDSLRGNDALVIAAAGNDANNGQDVTGGDRPQARFPAAFTSVEGVGALDKNSTVMAEYSNKSDRPSYKGIVTLGGGATTFLDEAGEIFDSKTTPEMGVLGVYLGNFPGDKAPGKELDEDEPYSDEENTTQWAWWSGTSFAAPIITGTAAALLGHGLTPVTVMGAIRAAEPDLASDSAEIFMVTQG</sequence>
<evidence type="ECO:0000313" key="6">
    <source>
        <dbReference type="EMBL" id="KPV53952.1"/>
    </source>
</evidence>
<name>A0A0P9DE33_9CHLR</name>
<dbReference type="Gene3D" id="3.40.50.200">
    <property type="entry name" value="Peptidase S8/S53 domain"/>
    <property type="match status" value="1"/>
</dbReference>
<evidence type="ECO:0000256" key="1">
    <source>
        <dbReference type="ARBA" id="ARBA00011073"/>
    </source>
</evidence>
<dbReference type="InterPro" id="IPR050131">
    <property type="entry name" value="Peptidase_S8_subtilisin-like"/>
</dbReference>
<comment type="similarity">
    <text evidence="1">Belongs to the peptidase S8 family.</text>
</comment>
<comment type="caution">
    <text evidence="6">The sequence shown here is derived from an EMBL/GenBank/DDBJ whole genome shotgun (WGS) entry which is preliminary data.</text>
</comment>
<dbReference type="AlphaFoldDB" id="A0A0P9DE33"/>
<dbReference type="Pfam" id="PF00082">
    <property type="entry name" value="Peptidase_S8"/>
    <property type="match status" value="1"/>
</dbReference>
<dbReference type="EMBL" id="LJCR01000143">
    <property type="protein sequence ID" value="KPV53952.1"/>
    <property type="molecule type" value="Genomic_DNA"/>
</dbReference>
<proteinExistence type="inferred from homology"/>
<gene>
    <name evidence="6" type="ORF">SE17_06630</name>
</gene>
<feature type="domain" description="Peptidase S8/S53" evidence="5">
    <location>
        <begin position="260"/>
        <end position="537"/>
    </location>
</feature>
<dbReference type="InterPro" id="IPR023828">
    <property type="entry name" value="Peptidase_S8_Ser-AS"/>
</dbReference>
<dbReference type="SUPFAM" id="SSF52743">
    <property type="entry name" value="Subtilisin-like"/>
    <property type="match status" value="1"/>
</dbReference>
<keyword evidence="3" id="KW-0378">Hydrolase</keyword>